<evidence type="ECO:0000313" key="5">
    <source>
        <dbReference type="Proteomes" id="UP000635726"/>
    </source>
</evidence>
<evidence type="ECO:0000313" key="4">
    <source>
        <dbReference type="EMBL" id="GGJ82545.1"/>
    </source>
</evidence>
<reference evidence="4" key="1">
    <citation type="journal article" date="2014" name="Int. J. Syst. Evol. Microbiol.">
        <title>Complete genome sequence of Corynebacterium casei LMG S-19264T (=DSM 44701T), isolated from a smear-ripened cheese.</title>
        <authorList>
            <consortium name="US DOE Joint Genome Institute (JGI-PGF)"/>
            <person name="Walter F."/>
            <person name="Albersmeier A."/>
            <person name="Kalinowski J."/>
            <person name="Ruckert C."/>
        </authorList>
    </citation>
    <scope>NUCLEOTIDE SEQUENCE</scope>
    <source>
        <strain evidence="4">JCM 14371</strain>
    </source>
</reference>
<evidence type="ECO:0000256" key="1">
    <source>
        <dbReference type="ARBA" id="ARBA00022679"/>
    </source>
</evidence>
<dbReference type="GO" id="GO:0016747">
    <property type="term" value="F:acyltransferase activity, transferring groups other than amino-acyl groups"/>
    <property type="evidence" value="ECO:0007669"/>
    <property type="project" value="InterPro"/>
</dbReference>
<dbReference type="InterPro" id="IPR016181">
    <property type="entry name" value="Acyl_CoA_acyltransferase"/>
</dbReference>
<proteinExistence type="predicted"/>
<dbReference type="Gene3D" id="3.40.630.30">
    <property type="match status" value="1"/>
</dbReference>
<dbReference type="InterPro" id="IPR050680">
    <property type="entry name" value="YpeA/RimI_acetyltransf"/>
</dbReference>
<sequence length="177" mass="19507">MKPPAPDPAHAAGTLRLLAPGDEPTVRAWLAEHLDAHRQWWQDAYGHLPVMPAPDALEREWAELQGADRSAAHLVTVSADLHGHPTGIVQAGVRDDRVMGLRLGVLQWIYVTPARRGHGTADRLMRHALAWMDAQGVQGREVFVTARNAAAVRLYERHGFRTTDHRMLAPAPSSPNP</sequence>
<keyword evidence="5" id="KW-1185">Reference proteome</keyword>
<dbReference type="AlphaFoldDB" id="A0A917USQ3"/>
<dbReference type="InterPro" id="IPR000182">
    <property type="entry name" value="GNAT_dom"/>
</dbReference>
<dbReference type="PANTHER" id="PTHR43420:SF47">
    <property type="entry name" value="N-ACETYLTRANSFERASE DOMAIN-CONTAINING PROTEIN"/>
    <property type="match status" value="1"/>
</dbReference>
<dbReference type="PROSITE" id="PS51186">
    <property type="entry name" value="GNAT"/>
    <property type="match status" value="1"/>
</dbReference>
<evidence type="ECO:0000256" key="2">
    <source>
        <dbReference type="ARBA" id="ARBA00023315"/>
    </source>
</evidence>
<keyword evidence="1" id="KW-0808">Transferase</keyword>
<dbReference type="PANTHER" id="PTHR43420">
    <property type="entry name" value="ACETYLTRANSFERASE"/>
    <property type="match status" value="1"/>
</dbReference>
<dbReference type="SUPFAM" id="SSF55729">
    <property type="entry name" value="Acyl-CoA N-acyltransferases (Nat)"/>
    <property type="match status" value="1"/>
</dbReference>
<comment type="caution">
    <text evidence="4">The sequence shown here is derived from an EMBL/GenBank/DDBJ whole genome shotgun (WGS) entry which is preliminary data.</text>
</comment>
<protein>
    <recommendedName>
        <fullName evidence="3">N-acetyltransferase domain-containing protein</fullName>
    </recommendedName>
</protein>
<name>A0A917USQ3_9DEIO</name>
<accession>A0A917USQ3</accession>
<gene>
    <name evidence="4" type="ORF">GCM10008939_28070</name>
</gene>
<evidence type="ECO:0000259" key="3">
    <source>
        <dbReference type="PROSITE" id="PS51186"/>
    </source>
</evidence>
<dbReference type="Pfam" id="PF00583">
    <property type="entry name" value="Acetyltransf_1"/>
    <property type="match status" value="1"/>
</dbReference>
<dbReference type="CDD" id="cd04301">
    <property type="entry name" value="NAT_SF"/>
    <property type="match status" value="1"/>
</dbReference>
<keyword evidence="2" id="KW-0012">Acyltransferase</keyword>
<reference evidence="4" key="2">
    <citation type="submission" date="2020-09" db="EMBL/GenBank/DDBJ databases">
        <authorList>
            <person name="Sun Q."/>
            <person name="Ohkuma M."/>
        </authorList>
    </citation>
    <scope>NUCLEOTIDE SEQUENCE</scope>
    <source>
        <strain evidence="4">JCM 14371</strain>
    </source>
</reference>
<feature type="domain" description="N-acetyltransferase" evidence="3">
    <location>
        <begin position="24"/>
        <end position="177"/>
    </location>
</feature>
<organism evidence="4 5">
    <name type="scientific">Deinococcus aquiradiocola</name>
    <dbReference type="NCBI Taxonomy" id="393059"/>
    <lineage>
        <taxon>Bacteria</taxon>
        <taxon>Thermotogati</taxon>
        <taxon>Deinococcota</taxon>
        <taxon>Deinococci</taxon>
        <taxon>Deinococcales</taxon>
        <taxon>Deinococcaceae</taxon>
        <taxon>Deinococcus</taxon>
    </lineage>
</organism>
<dbReference type="EMBL" id="BMOE01000010">
    <property type="protein sequence ID" value="GGJ82545.1"/>
    <property type="molecule type" value="Genomic_DNA"/>
</dbReference>
<dbReference type="Proteomes" id="UP000635726">
    <property type="component" value="Unassembled WGS sequence"/>
</dbReference>
<dbReference type="RefSeq" id="WP_188963918.1">
    <property type="nucleotide sequence ID" value="NZ_BMOE01000010.1"/>
</dbReference>